<dbReference type="RefSeq" id="WP_134639545.1">
    <property type="nucleotide sequence ID" value="NZ_SOHM01000007.1"/>
</dbReference>
<evidence type="ECO:0000256" key="1">
    <source>
        <dbReference type="SAM" id="SignalP"/>
    </source>
</evidence>
<proteinExistence type="predicted"/>
<feature type="signal peptide" evidence="1">
    <location>
        <begin position="1"/>
        <end position="27"/>
    </location>
</feature>
<gene>
    <name evidence="2" type="ORF">E3T61_03805</name>
</gene>
<dbReference type="PANTHER" id="PTHR43649">
    <property type="entry name" value="ARABINOSE-BINDING PROTEIN-RELATED"/>
    <property type="match status" value="1"/>
</dbReference>
<name>A0A4R9BZE3_9MICO</name>
<evidence type="ECO:0000313" key="3">
    <source>
        <dbReference type="Proteomes" id="UP000298468"/>
    </source>
</evidence>
<sequence length="428" mass="45587">MNIDLNRRQLIGITLAGLATATLAACAGPGGGAGAGRLGLAWYGGDAVHEAMKKLITEYAKKDSSISISEQYAAFADYWDKLATQTAGRTAPDVVRMSMSYFSDYANRGALLDISKYIDSDINISDMPRDVAESGNLDGKYFGVSQSSIANAAFVDPELIGSLGGSVPTDDWTWESFADWAKAIGASGAGKVYGSMDQGGNFQLFESFARDHGTELFTANGSALAVDVDVIEDWWSYWADMRTDRGAPPASISAETTGFDTWPLAKGITAVGFGWVQQIAFLQPVMTRQLEVLMPPTVSGEAKGLFVKCLDFWSISSNAKDPAAAADLIDFLINDDVAIQTLGVVLGVPPTQRAIDLLALDPTSPAGKAAGYIERVRDLAGPAPAAWPTGYNELLSLFARQAQDISFDKSTPAKAAQDFQEQSVQILS</sequence>
<keyword evidence="3" id="KW-1185">Reference proteome</keyword>
<feature type="chain" id="PRO_5039454864" evidence="1">
    <location>
        <begin position="28"/>
        <end position="428"/>
    </location>
</feature>
<protein>
    <submittedName>
        <fullName evidence="2">Extracellular solute-binding protein</fullName>
    </submittedName>
</protein>
<dbReference type="PROSITE" id="PS51318">
    <property type="entry name" value="TAT"/>
    <property type="match status" value="1"/>
</dbReference>
<dbReference type="EMBL" id="SOHM01000007">
    <property type="protein sequence ID" value="TFD94122.1"/>
    <property type="molecule type" value="Genomic_DNA"/>
</dbReference>
<dbReference type="Gene3D" id="3.40.190.10">
    <property type="entry name" value="Periplasmic binding protein-like II"/>
    <property type="match status" value="2"/>
</dbReference>
<dbReference type="PROSITE" id="PS51257">
    <property type="entry name" value="PROKAR_LIPOPROTEIN"/>
    <property type="match status" value="1"/>
</dbReference>
<accession>A0A4R9BZE3</accession>
<dbReference type="SUPFAM" id="SSF53850">
    <property type="entry name" value="Periplasmic binding protein-like II"/>
    <property type="match status" value="1"/>
</dbReference>
<reference evidence="2 3" key="1">
    <citation type="submission" date="2019-03" db="EMBL/GenBank/DDBJ databases">
        <title>Genomics of glacier-inhabiting Cryobacterium strains.</title>
        <authorList>
            <person name="Liu Q."/>
            <person name="Xin Y.-H."/>
        </authorList>
    </citation>
    <scope>NUCLEOTIDE SEQUENCE [LARGE SCALE GENOMIC DNA]</scope>
    <source>
        <strain evidence="2 3">Sr59</strain>
    </source>
</reference>
<dbReference type="AlphaFoldDB" id="A0A4R9BZE3"/>
<dbReference type="InterPro" id="IPR006059">
    <property type="entry name" value="SBP"/>
</dbReference>
<comment type="caution">
    <text evidence="2">The sequence shown here is derived from an EMBL/GenBank/DDBJ whole genome shotgun (WGS) entry which is preliminary data.</text>
</comment>
<dbReference type="OrthoDB" id="7918484at2"/>
<dbReference type="Pfam" id="PF13416">
    <property type="entry name" value="SBP_bac_8"/>
    <property type="match status" value="1"/>
</dbReference>
<dbReference type="Proteomes" id="UP000298468">
    <property type="component" value="Unassembled WGS sequence"/>
</dbReference>
<dbReference type="PANTHER" id="PTHR43649:SF11">
    <property type="entry name" value="ABC TRANSPORTER SUBSTRATE-BINDING PROTEIN YESO-RELATED"/>
    <property type="match status" value="1"/>
</dbReference>
<evidence type="ECO:0000313" key="2">
    <source>
        <dbReference type="EMBL" id="TFD94122.1"/>
    </source>
</evidence>
<dbReference type="InterPro" id="IPR050490">
    <property type="entry name" value="Bact_solute-bd_prot1"/>
</dbReference>
<keyword evidence="1" id="KW-0732">Signal</keyword>
<dbReference type="InterPro" id="IPR006311">
    <property type="entry name" value="TAT_signal"/>
</dbReference>
<organism evidence="2 3">
    <name type="scientific">Cryobacterium lactosi</name>
    <dbReference type="NCBI Taxonomy" id="1259202"/>
    <lineage>
        <taxon>Bacteria</taxon>
        <taxon>Bacillati</taxon>
        <taxon>Actinomycetota</taxon>
        <taxon>Actinomycetes</taxon>
        <taxon>Micrococcales</taxon>
        <taxon>Microbacteriaceae</taxon>
        <taxon>Cryobacterium</taxon>
    </lineage>
</organism>